<dbReference type="Proteomes" id="UP001151760">
    <property type="component" value="Unassembled WGS sequence"/>
</dbReference>
<evidence type="ECO:0000313" key="2">
    <source>
        <dbReference type="Proteomes" id="UP001151760"/>
    </source>
</evidence>
<comment type="caution">
    <text evidence="1">The sequence shown here is derived from an EMBL/GenBank/DDBJ whole genome shotgun (WGS) entry which is preliminary data.</text>
</comment>
<keyword evidence="2" id="KW-1185">Reference proteome</keyword>
<reference evidence="1" key="2">
    <citation type="submission" date="2022-01" db="EMBL/GenBank/DDBJ databases">
        <authorList>
            <person name="Yamashiro T."/>
            <person name="Shiraishi A."/>
            <person name="Satake H."/>
            <person name="Nakayama K."/>
        </authorList>
    </citation>
    <scope>NUCLEOTIDE SEQUENCE</scope>
</reference>
<protein>
    <submittedName>
        <fullName evidence="1">Uncharacterized protein</fullName>
    </submittedName>
</protein>
<accession>A0ABQ5EGZ1</accession>
<proteinExistence type="predicted"/>
<dbReference type="EMBL" id="BQNB010016301">
    <property type="protein sequence ID" value="GJT50194.1"/>
    <property type="molecule type" value="Genomic_DNA"/>
</dbReference>
<name>A0ABQ5EGZ1_9ASTR</name>
<feature type="non-terminal residue" evidence="1">
    <location>
        <position position="1"/>
    </location>
</feature>
<reference evidence="1" key="1">
    <citation type="journal article" date="2022" name="Int. J. Mol. Sci.">
        <title>Draft Genome of Tanacetum Coccineum: Genomic Comparison of Closely Related Tanacetum-Family Plants.</title>
        <authorList>
            <person name="Yamashiro T."/>
            <person name="Shiraishi A."/>
            <person name="Nakayama K."/>
            <person name="Satake H."/>
        </authorList>
    </citation>
    <scope>NUCLEOTIDE SEQUENCE</scope>
</reference>
<sequence length="136" mass="15650">GHQHVSSTSMNNVEASYSNNRVPRISGTLRNNIVVNRFPDHSMDQLTEMQVCILVPAAKFLRVNRLLISSCYRDGGLSRLENAYERIAELKMVPSQHCKEYPTYLKSDNSSEKLRISITLLEWSKRLFKKHRGQLS</sequence>
<gene>
    <name evidence="1" type="ORF">Tco_0976351</name>
</gene>
<evidence type="ECO:0000313" key="1">
    <source>
        <dbReference type="EMBL" id="GJT50194.1"/>
    </source>
</evidence>
<organism evidence="1 2">
    <name type="scientific">Tanacetum coccineum</name>
    <dbReference type="NCBI Taxonomy" id="301880"/>
    <lineage>
        <taxon>Eukaryota</taxon>
        <taxon>Viridiplantae</taxon>
        <taxon>Streptophyta</taxon>
        <taxon>Embryophyta</taxon>
        <taxon>Tracheophyta</taxon>
        <taxon>Spermatophyta</taxon>
        <taxon>Magnoliopsida</taxon>
        <taxon>eudicotyledons</taxon>
        <taxon>Gunneridae</taxon>
        <taxon>Pentapetalae</taxon>
        <taxon>asterids</taxon>
        <taxon>campanulids</taxon>
        <taxon>Asterales</taxon>
        <taxon>Asteraceae</taxon>
        <taxon>Asteroideae</taxon>
        <taxon>Anthemideae</taxon>
        <taxon>Anthemidinae</taxon>
        <taxon>Tanacetum</taxon>
    </lineage>
</organism>